<dbReference type="STRING" id="56857.A0A200PTT0"/>
<dbReference type="OrthoDB" id="273823at2759"/>
<dbReference type="Proteomes" id="UP000195402">
    <property type="component" value="Unassembled WGS sequence"/>
</dbReference>
<dbReference type="EMBL" id="MVGT01004040">
    <property type="protein sequence ID" value="OVA01596.1"/>
    <property type="molecule type" value="Genomic_DNA"/>
</dbReference>
<evidence type="ECO:0000313" key="1">
    <source>
        <dbReference type="EMBL" id="OVA01596.1"/>
    </source>
</evidence>
<evidence type="ECO:0008006" key="3">
    <source>
        <dbReference type="Google" id="ProtNLM"/>
    </source>
</evidence>
<dbReference type="PANTHER" id="PTHR46388">
    <property type="entry name" value="NHL REPEAT-CONTAINING PROTEIN 2"/>
    <property type="match status" value="1"/>
</dbReference>
<dbReference type="OMA" id="GIWSWIT"/>
<dbReference type="SUPFAM" id="SSF63825">
    <property type="entry name" value="YWTD domain"/>
    <property type="match status" value="1"/>
</dbReference>
<dbReference type="FunFam" id="2.120.10.30:FF:000108">
    <property type="entry name" value="NHL domain-containing protein"/>
    <property type="match status" value="1"/>
</dbReference>
<organism evidence="1 2">
    <name type="scientific">Macleaya cordata</name>
    <name type="common">Five-seeded plume-poppy</name>
    <name type="synonym">Bocconia cordata</name>
    <dbReference type="NCBI Taxonomy" id="56857"/>
    <lineage>
        <taxon>Eukaryota</taxon>
        <taxon>Viridiplantae</taxon>
        <taxon>Streptophyta</taxon>
        <taxon>Embryophyta</taxon>
        <taxon>Tracheophyta</taxon>
        <taxon>Spermatophyta</taxon>
        <taxon>Magnoliopsida</taxon>
        <taxon>Ranunculales</taxon>
        <taxon>Papaveraceae</taxon>
        <taxon>Papaveroideae</taxon>
        <taxon>Macleaya</taxon>
    </lineage>
</organism>
<dbReference type="PANTHER" id="PTHR46388:SF3">
    <property type="entry name" value="DUF1618 DOMAIN-CONTAINING PROTEIN"/>
    <property type="match status" value="1"/>
</dbReference>
<reference evidence="1 2" key="1">
    <citation type="journal article" date="2017" name="Mol. Plant">
        <title>The Genome of Medicinal Plant Macleaya cordata Provides New Insights into Benzylisoquinoline Alkaloids Metabolism.</title>
        <authorList>
            <person name="Liu X."/>
            <person name="Liu Y."/>
            <person name="Huang P."/>
            <person name="Ma Y."/>
            <person name="Qing Z."/>
            <person name="Tang Q."/>
            <person name="Cao H."/>
            <person name="Cheng P."/>
            <person name="Zheng Y."/>
            <person name="Yuan Z."/>
            <person name="Zhou Y."/>
            <person name="Liu J."/>
            <person name="Tang Z."/>
            <person name="Zhuo Y."/>
            <person name="Zhang Y."/>
            <person name="Yu L."/>
            <person name="Huang J."/>
            <person name="Yang P."/>
            <person name="Peng Q."/>
            <person name="Zhang J."/>
            <person name="Jiang W."/>
            <person name="Zhang Z."/>
            <person name="Lin K."/>
            <person name="Ro D.K."/>
            <person name="Chen X."/>
            <person name="Xiong X."/>
            <person name="Shang Y."/>
            <person name="Huang S."/>
            <person name="Zeng J."/>
        </authorList>
    </citation>
    <scope>NUCLEOTIDE SEQUENCE [LARGE SCALE GENOMIC DNA]</scope>
    <source>
        <strain evidence="2">cv. BLH2017</strain>
        <tissue evidence="1">Root</tissue>
    </source>
</reference>
<keyword evidence="2" id="KW-1185">Reference proteome</keyword>
<gene>
    <name evidence="1" type="ORF">BVC80_9073g27</name>
</gene>
<name>A0A200PTT0_MACCD</name>
<dbReference type="InterPro" id="IPR011042">
    <property type="entry name" value="6-blade_b-propeller_TolB-like"/>
</dbReference>
<comment type="caution">
    <text evidence="1">The sequence shown here is derived from an EMBL/GenBank/DDBJ whole genome shotgun (WGS) entry which is preliminary data.</text>
</comment>
<protein>
    <recommendedName>
        <fullName evidence="3">NHL repeat</fullName>
    </recommendedName>
</protein>
<dbReference type="AlphaFoldDB" id="A0A200PTT0"/>
<evidence type="ECO:0000313" key="2">
    <source>
        <dbReference type="Proteomes" id="UP000195402"/>
    </source>
</evidence>
<dbReference type="FunCoup" id="A0A200PTT0">
    <property type="interactions" value="1542"/>
</dbReference>
<accession>A0A200PTT0</accession>
<proteinExistence type="predicted"/>
<dbReference type="InParanoid" id="A0A200PTT0"/>
<dbReference type="Gene3D" id="2.120.10.30">
    <property type="entry name" value="TolB, C-terminal domain"/>
    <property type="match status" value="1"/>
</dbReference>
<sequence length="837" mass="94805">MSALHVHTPEDRRAKLVRFIGLPESRLSTVTSGFRIVSEKRTGRLRGISRILPRFYHSGILNQQARYSTVFSSSFLLPLPHVWVNINQSIVERVRQFHRFSTVSEAPHQFPPSVDLLTFLESALDELEGPYHCWLNKVELSKEPFNRDGPFLVLAGAFTGDSLIFGSDHIIMFERVKLLQRRHPQLHIFGFQSGSSVCSVASQTHIVRTIMKEYITFPILLSNKAFSEVPDGPCFLIFKDFKSPLQYHEKRTELGMISKAIEELSLVQNENSLMDQDLKVTETKKPDVIKEPYVSFLRNLLLYFPGCISIDEIENRYFLSDSNHHRIIIFDGNGKILDCIGSSPGFEDGDFESAKLLRPASSLYHAAEDCLYFVDSENHAIRKADIGRRTLETLYPTFETDKKISTIWSWILDKLGMGREIAPKSEEFDSELLIFPWHLMKSENNLLIINPSFQTLWIMDAASGKITEVVAGYQQIMEICGQMIMEKRSLLNQITQSLWQQSVDPGCSLEGILYDSLMSSVATFDNNIIFCDTGNSVSGRFITLNLNSIHLITQLFICEVGQTIFKLDRESGVVSEIRLSNFGILGLPYWYTFPVERVFFTQLKLSCYQTGRCEIQVNVNIPEDTELAAPLQEGCIWRQARGSAAEVSASEDVATSAEKVGVAQQWFEELDNLAFSRPEELSDEENKSPDSFHEDSRVHINSAVNISPGTSEVVIYAVLYLKLNRNWNYRGNPQEQKAKRIVEILNHHQGTGKLGKDACIKLMLESKRDMGEVIFMKPLHLRIGLECQDHPKADTSKEIILTDSMIEVNVSLSNFEKLGKGCFPKQLLGAAANVDSN</sequence>